<gene>
    <name evidence="2" type="ORF">SAMN04488035_0241</name>
</gene>
<evidence type="ECO:0000313" key="3">
    <source>
        <dbReference type="Proteomes" id="UP000198520"/>
    </source>
</evidence>
<feature type="transmembrane region" description="Helical" evidence="1">
    <location>
        <begin position="116"/>
        <end position="138"/>
    </location>
</feature>
<keyword evidence="1" id="KW-0472">Membrane</keyword>
<proteinExistence type="predicted"/>
<keyword evidence="1" id="KW-1133">Transmembrane helix</keyword>
<sequence length="218" mass="23328">MDAENTGWASRLMAILRYPAQLVGLNLLIVLGTVVGGVVLGLFPALRAGAALLDALRRGTPSETLVRTFVAHYREDFWRSNLLGVPFWVLGALAVVDLQVFRVAAQAGDAFGSALLLPFVVVVTIAGVALIYLAALGTRVREGVWATWRFVFVAPFAWLGTTIGVVLVLGAFLVGTWQLPWLVPLLGFSGPLFLALTLVGPRLDATLEPADEPALDTH</sequence>
<dbReference type="EMBL" id="FONZ01000001">
    <property type="protein sequence ID" value="SFE71087.1"/>
    <property type="molecule type" value="Genomic_DNA"/>
</dbReference>
<protein>
    <submittedName>
        <fullName evidence="2">Uncharacterized membrane protein YesL</fullName>
    </submittedName>
</protein>
<dbReference type="AlphaFoldDB" id="A0A1I2CRV8"/>
<dbReference type="Pfam" id="PF04854">
    <property type="entry name" value="DUF624"/>
    <property type="match status" value="1"/>
</dbReference>
<evidence type="ECO:0000313" key="2">
    <source>
        <dbReference type="EMBL" id="SFE71087.1"/>
    </source>
</evidence>
<reference evidence="3" key="1">
    <citation type="submission" date="2016-10" db="EMBL/GenBank/DDBJ databases">
        <authorList>
            <person name="Varghese N."/>
            <person name="Submissions S."/>
        </authorList>
    </citation>
    <scope>NUCLEOTIDE SEQUENCE [LARGE SCALE GENOMIC DNA]</scope>
    <source>
        <strain evidence="3">DSM 19083</strain>
    </source>
</reference>
<feature type="transmembrane region" description="Helical" evidence="1">
    <location>
        <begin position="181"/>
        <end position="199"/>
    </location>
</feature>
<keyword evidence="1" id="KW-0812">Transmembrane</keyword>
<dbReference type="InterPro" id="IPR006938">
    <property type="entry name" value="DUF624"/>
</dbReference>
<feature type="transmembrane region" description="Helical" evidence="1">
    <location>
        <begin position="150"/>
        <end position="175"/>
    </location>
</feature>
<accession>A0A1I2CRV8</accession>
<keyword evidence="3" id="KW-1185">Reference proteome</keyword>
<dbReference type="STRING" id="285351.SAMN04488035_0241"/>
<feature type="transmembrane region" description="Helical" evidence="1">
    <location>
        <begin position="82"/>
        <end position="104"/>
    </location>
</feature>
<dbReference type="Proteomes" id="UP000198520">
    <property type="component" value="Unassembled WGS sequence"/>
</dbReference>
<feature type="transmembrane region" description="Helical" evidence="1">
    <location>
        <begin position="20"/>
        <end position="43"/>
    </location>
</feature>
<organism evidence="2 3">
    <name type="scientific">Flavimobilis marinus</name>
    <dbReference type="NCBI Taxonomy" id="285351"/>
    <lineage>
        <taxon>Bacteria</taxon>
        <taxon>Bacillati</taxon>
        <taxon>Actinomycetota</taxon>
        <taxon>Actinomycetes</taxon>
        <taxon>Micrococcales</taxon>
        <taxon>Jonesiaceae</taxon>
        <taxon>Flavimobilis</taxon>
    </lineage>
</organism>
<dbReference type="RefSeq" id="WP_093374308.1">
    <property type="nucleotide sequence ID" value="NZ_BNAN01000001.1"/>
</dbReference>
<evidence type="ECO:0000256" key="1">
    <source>
        <dbReference type="SAM" id="Phobius"/>
    </source>
</evidence>
<dbReference type="OrthoDB" id="5149852at2"/>
<name>A0A1I2CRV8_9MICO</name>